<reference evidence="3 4" key="2">
    <citation type="submission" date="2024-07" db="EMBL/GenBank/DDBJ databases">
        <authorList>
            <person name="Akdeniz Z."/>
        </authorList>
    </citation>
    <scope>NUCLEOTIDE SEQUENCE [LARGE SCALE GENOMIC DNA]</scope>
</reference>
<feature type="chain" id="PRO_5041668980" evidence="1">
    <location>
        <begin position="22"/>
        <end position="236"/>
    </location>
</feature>
<proteinExistence type="predicted"/>
<gene>
    <name evidence="2" type="ORF">HINF_LOCUS62063</name>
    <name evidence="3" type="ORF">HINF_LOCUS69715</name>
</gene>
<evidence type="ECO:0000313" key="4">
    <source>
        <dbReference type="Proteomes" id="UP001642409"/>
    </source>
</evidence>
<dbReference type="EMBL" id="CAXDID020000511">
    <property type="protein sequence ID" value="CAL6098666.1"/>
    <property type="molecule type" value="Genomic_DNA"/>
</dbReference>
<dbReference type="Proteomes" id="UP001642409">
    <property type="component" value="Unassembled WGS sequence"/>
</dbReference>
<organism evidence="2">
    <name type="scientific">Hexamita inflata</name>
    <dbReference type="NCBI Taxonomy" id="28002"/>
    <lineage>
        <taxon>Eukaryota</taxon>
        <taxon>Metamonada</taxon>
        <taxon>Diplomonadida</taxon>
        <taxon>Hexamitidae</taxon>
        <taxon>Hexamitinae</taxon>
        <taxon>Hexamita</taxon>
    </lineage>
</organism>
<dbReference type="EMBL" id="CATOUU010001145">
    <property type="protein sequence ID" value="CAI9974418.1"/>
    <property type="molecule type" value="Genomic_DNA"/>
</dbReference>
<name>A0AA86RIZ0_9EUKA</name>
<keyword evidence="4" id="KW-1185">Reference proteome</keyword>
<dbReference type="AlphaFoldDB" id="A0AA86RIZ0"/>
<sequence>MYTIQLPQMQLHLLILNSVLARSSFQPCSNSVYKGVSQISYCQKQSALNNLEVTKQFVIQASQVSNIFIGVRLIKGSIISMQVEVPLYSSFSLFGQINSITILESALNVSLLDETSQSAPMCIQCDVQISYSNVTIIASEQNLSGLIIQSISSISIRNCFFQLRLDVNLISGIGCIGCIQVLVVNEEMKAFLIDNINLIDNITTFYQSKFQFWSHYFRSFSECNCRHVLISVLQSH</sequence>
<evidence type="ECO:0000313" key="3">
    <source>
        <dbReference type="EMBL" id="CAL6098666.1"/>
    </source>
</evidence>
<comment type="caution">
    <text evidence="2">The sequence shown here is derived from an EMBL/GenBank/DDBJ whole genome shotgun (WGS) entry which is preliminary data.</text>
</comment>
<feature type="signal peptide" evidence="1">
    <location>
        <begin position="1"/>
        <end position="21"/>
    </location>
</feature>
<keyword evidence="1" id="KW-0732">Signal</keyword>
<accession>A0AA86RIZ0</accession>
<evidence type="ECO:0000256" key="1">
    <source>
        <dbReference type="SAM" id="SignalP"/>
    </source>
</evidence>
<protein>
    <submittedName>
        <fullName evidence="3">Hypothetical_protein</fullName>
    </submittedName>
</protein>
<reference evidence="2" key="1">
    <citation type="submission" date="2023-06" db="EMBL/GenBank/DDBJ databases">
        <authorList>
            <person name="Kurt Z."/>
        </authorList>
    </citation>
    <scope>NUCLEOTIDE SEQUENCE</scope>
</reference>
<evidence type="ECO:0000313" key="2">
    <source>
        <dbReference type="EMBL" id="CAI9974418.1"/>
    </source>
</evidence>